<keyword evidence="1" id="KW-0472">Membrane</keyword>
<feature type="transmembrane region" description="Helical" evidence="1">
    <location>
        <begin position="26"/>
        <end position="42"/>
    </location>
</feature>
<keyword evidence="1" id="KW-1133">Transmembrane helix</keyword>
<feature type="transmembrane region" description="Helical" evidence="1">
    <location>
        <begin position="199"/>
        <end position="217"/>
    </location>
</feature>
<accession>A0A0G0Q2N9</accession>
<protein>
    <submittedName>
        <fullName evidence="2">Uncharacterized protein</fullName>
    </submittedName>
</protein>
<feature type="transmembrane region" description="Helical" evidence="1">
    <location>
        <begin position="170"/>
        <end position="187"/>
    </location>
</feature>
<gene>
    <name evidence="2" type="ORF">UT67_C0016G0005</name>
</gene>
<feature type="transmembrane region" description="Helical" evidence="1">
    <location>
        <begin position="141"/>
        <end position="164"/>
    </location>
</feature>
<feature type="transmembrane region" description="Helical" evidence="1">
    <location>
        <begin position="104"/>
        <end position="129"/>
    </location>
</feature>
<feature type="transmembrane region" description="Helical" evidence="1">
    <location>
        <begin position="223"/>
        <end position="245"/>
    </location>
</feature>
<dbReference type="Proteomes" id="UP000034855">
    <property type="component" value="Unassembled WGS sequence"/>
</dbReference>
<evidence type="ECO:0000313" key="2">
    <source>
        <dbReference type="EMBL" id="KKR34398.1"/>
    </source>
</evidence>
<dbReference type="AlphaFoldDB" id="A0A0G0Q2N9"/>
<organism evidence="2 3">
    <name type="scientific">Candidatus Magasanikbacteria bacterium GW2011_GWA2_40_10</name>
    <dbReference type="NCBI Taxonomy" id="1619037"/>
    <lineage>
        <taxon>Bacteria</taxon>
        <taxon>Candidatus Magasanikiibacteriota</taxon>
    </lineage>
</organism>
<sequence length="278" mass="33012">MFYVICSTLHVLSYPMLKTLSFHPKLAAVLDLFINLVMLWWVKQFNSWWLVGIWLVFRFAIWLAFMYLVYYPAEMSRWKHLASLVVMTLGSLSFLLFIEWNLAWYLFGALFCFFSFFSFWLLPASSVSLSTFLKPHLRWRFIMSVIGLAGVFEGVGAIISFQIAPAVSSWVWLILASLISALIAGWWWLEYGAQINKRFWLWVGFWFIMILELLWVIELLPLGYLVSSLIVTWCWYVIWLLARFNLAQEGINWRKQLWFLGFNAVLFPLFLIFVVRWK</sequence>
<feature type="transmembrane region" description="Helical" evidence="1">
    <location>
        <begin position="48"/>
        <end position="69"/>
    </location>
</feature>
<name>A0A0G0Q2N9_9BACT</name>
<evidence type="ECO:0000313" key="3">
    <source>
        <dbReference type="Proteomes" id="UP000034855"/>
    </source>
</evidence>
<dbReference type="EMBL" id="LBXR01000016">
    <property type="protein sequence ID" value="KKR34398.1"/>
    <property type="molecule type" value="Genomic_DNA"/>
</dbReference>
<feature type="transmembrane region" description="Helical" evidence="1">
    <location>
        <begin position="257"/>
        <end position="277"/>
    </location>
</feature>
<keyword evidence="1" id="KW-0812">Transmembrane</keyword>
<feature type="transmembrane region" description="Helical" evidence="1">
    <location>
        <begin position="81"/>
        <end position="98"/>
    </location>
</feature>
<evidence type="ECO:0000256" key="1">
    <source>
        <dbReference type="SAM" id="Phobius"/>
    </source>
</evidence>
<comment type="caution">
    <text evidence="2">The sequence shown here is derived from an EMBL/GenBank/DDBJ whole genome shotgun (WGS) entry which is preliminary data.</text>
</comment>
<reference evidence="2 3" key="1">
    <citation type="journal article" date="2015" name="Nature">
        <title>rRNA introns, odd ribosomes, and small enigmatic genomes across a large radiation of phyla.</title>
        <authorList>
            <person name="Brown C.T."/>
            <person name="Hug L.A."/>
            <person name="Thomas B.C."/>
            <person name="Sharon I."/>
            <person name="Castelle C.J."/>
            <person name="Singh A."/>
            <person name="Wilkins M.J."/>
            <person name="Williams K.H."/>
            <person name="Banfield J.F."/>
        </authorList>
    </citation>
    <scope>NUCLEOTIDE SEQUENCE [LARGE SCALE GENOMIC DNA]</scope>
</reference>
<proteinExistence type="predicted"/>